<dbReference type="GO" id="GO:0020037">
    <property type="term" value="F:heme binding"/>
    <property type="evidence" value="ECO:0007669"/>
    <property type="project" value="TreeGrafter"/>
</dbReference>
<evidence type="ECO:0000256" key="6">
    <source>
        <dbReference type="ARBA" id="ARBA00040755"/>
    </source>
</evidence>
<dbReference type="STRING" id="7757.ENSPMAP00000010647"/>
<reference evidence="8" key="1">
    <citation type="submission" date="2025-08" db="UniProtKB">
        <authorList>
            <consortium name="Ensembl"/>
        </authorList>
    </citation>
    <scope>IDENTIFICATION</scope>
</reference>
<comment type="function">
    <text evidence="5">May bind free porphyrinogens that may be present in the cell and thus facilitate removal of these potentially toxic compound. Binds with a high affinity to one molecule of heme or porphyrins. It binds metalloporphyrins, free porphyrins and N-methylprotoporphyrin with similar affinities.</text>
</comment>
<comment type="subunit">
    <text evidence="3">Monomer.</text>
</comment>
<dbReference type="Ensembl" id="ENSPMAT00000010693.1">
    <property type="protein sequence ID" value="ENSPMAP00000010647.1"/>
    <property type="gene ID" value="ENSPMAG00000009680.1"/>
</dbReference>
<protein>
    <recommendedName>
        <fullName evidence="6">Heme-binding protein 1</fullName>
    </recommendedName>
</protein>
<dbReference type="AlphaFoldDB" id="S4RZK6"/>
<dbReference type="SUPFAM" id="SSF55136">
    <property type="entry name" value="Probable bacterial effector-binding domain"/>
    <property type="match status" value="1"/>
</dbReference>
<dbReference type="Gene3D" id="3.20.80.10">
    <property type="entry name" value="Regulatory factor, effector binding domain"/>
    <property type="match status" value="1"/>
</dbReference>
<evidence type="ECO:0000313" key="8">
    <source>
        <dbReference type="Ensembl" id="ENSPMAP00000010647.1"/>
    </source>
</evidence>
<organism evidence="8">
    <name type="scientific">Petromyzon marinus</name>
    <name type="common">Sea lamprey</name>
    <dbReference type="NCBI Taxonomy" id="7757"/>
    <lineage>
        <taxon>Eukaryota</taxon>
        <taxon>Metazoa</taxon>
        <taxon>Chordata</taxon>
        <taxon>Craniata</taxon>
        <taxon>Vertebrata</taxon>
        <taxon>Cyclostomata</taxon>
        <taxon>Hyperoartia</taxon>
        <taxon>Petromyzontiformes</taxon>
        <taxon>Petromyzontidae</taxon>
        <taxon>Petromyzon</taxon>
    </lineage>
</organism>
<dbReference type="HOGENOM" id="CLU_068699_2_1_1"/>
<evidence type="ECO:0000256" key="5">
    <source>
        <dbReference type="ARBA" id="ARBA00037673"/>
    </source>
</evidence>
<feature type="chain" id="PRO_5004522906" description="Heme-binding protein 1" evidence="7">
    <location>
        <begin position="23"/>
        <end position="211"/>
    </location>
</feature>
<dbReference type="InterPro" id="IPR006917">
    <property type="entry name" value="SOUL_heme-bd"/>
</dbReference>
<keyword evidence="4" id="KW-0963">Cytoplasm</keyword>
<dbReference type="GeneTree" id="ENSGT00940000163377"/>
<dbReference type="Pfam" id="PF04832">
    <property type="entry name" value="SOUL"/>
    <property type="match status" value="1"/>
</dbReference>
<reference evidence="8" key="2">
    <citation type="submission" date="2025-09" db="UniProtKB">
        <authorList>
            <consortium name="Ensembl"/>
        </authorList>
    </citation>
    <scope>IDENTIFICATION</scope>
</reference>
<evidence type="ECO:0000256" key="4">
    <source>
        <dbReference type="ARBA" id="ARBA00022490"/>
    </source>
</evidence>
<name>S4RZK6_PETMA</name>
<comment type="subcellular location">
    <subcellularLocation>
        <location evidence="1">Cytoplasm</location>
    </subcellularLocation>
</comment>
<dbReference type="PANTHER" id="PTHR11220:SF72">
    <property type="entry name" value="HEME-BINDING PROTEIN 2-LIKE ISOFORM X2"/>
    <property type="match status" value="1"/>
</dbReference>
<evidence type="ECO:0000256" key="7">
    <source>
        <dbReference type="SAM" id="SignalP"/>
    </source>
</evidence>
<evidence type="ECO:0000256" key="1">
    <source>
        <dbReference type="ARBA" id="ARBA00004496"/>
    </source>
</evidence>
<keyword evidence="7" id="KW-0732">Signal</keyword>
<dbReference type="FunFam" id="3.20.80.10:FF:000003">
    <property type="entry name" value="Heme-binding protein 1"/>
    <property type="match status" value="1"/>
</dbReference>
<dbReference type="OMA" id="WRSHCIA"/>
<comment type="similarity">
    <text evidence="2">Belongs to the HEBP family.</text>
</comment>
<feature type="signal peptide" evidence="7">
    <location>
        <begin position="1"/>
        <end position="22"/>
    </location>
</feature>
<dbReference type="InterPro" id="IPR011256">
    <property type="entry name" value="Reg_factor_effector_dom_sf"/>
</dbReference>
<sequence length="211" mass="23480">AHGMLAVLVLPVLVLGWTMADASDGKVDAAEKPWFCHDLDCPTFTLVAEHEGFQERAYEATRWVMTRVEGKPYERAVVDGFMILFRYIGGYNRGGVRVPMTAPVLCHVTPKGARAEHNLTVSFFVPPGSGEPPAPSDPRVEFTSLPAMTAFVSSFDGYAMERDWLHQSQLLAKALDDAKLPYQLGSFHSAGYDPPFRPINRHNEVWIMKAE</sequence>
<evidence type="ECO:0000256" key="2">
    <source>
        <dbReference type="ARBA" id="ARBA00009817"/>
    </source>
</evidence>
<accession>S4RZK6</accession>
<proteinExistence type="inferred from homology"/>
<dbReference type="GO" id="GO:0005737">
    <property type="term" value="C:cytoplasm"/>
    <property type="evidence" value="ECO:0007669"/>
    <property type="project" value="UniProtKB-SubCell"/>
</dbReference>
<evidence type="ECO:0000256" key="3">
    <source>
        <dbReference type="ARBA" id="ARBA00011245"/>
    </source>
</evidence>
<dbReference type="PANTHER" id="PTHR11220">
    <property type="entry name" value="HEME-BINDING PROTEIN-RELATED"/>
    <property type="match status" value="1"/>
</dbReference>